<feature type="binding site" evidence="16">
    <location>
        <position position="334"/>
    </location>
    <ligand>
        <name>S-adenosyl-L-methionine</name>
        <dbReference type="ChEBI" id="CHEBI:59789"/>
        <label>1</label>
    </ligand>
</feature>
<gene>
    <name evidence="19" type="ORF">YC6258_01547</name>
</gene>
<keyword evidence="12 15" id="KW-0627">Porphyrin biosynthesis</keyword>
<dbReference type="PANTHER" id="PTHR13932">
    <property type="entry name" value="COPROPORPHYRINIGEN III OXIDASE"/>
    <property type="match status" value="1"/>
</dbReference>
<feature type="binding site" evidence="16">
    <location>
        <position position="59"/>
    </location>
    <ligand>
        <name>S-adenosyl-L-methionine</name>
        <dbReference type="ChEBI" id="CHEBI:59789"/>
        <label>1</label>
    </ligand>
</feature>
<evidence type="ECO:0000256" key="1">
    <source>
        <dbReference type="ARBA" id="ARBA00004496"/>
    </source>
</evidence>
<comment type="similarity">
    <text evidence="3 15">Belongs to the anaerobic coproporphyrinogen-III oxidase family.</text>
</comment>
<dbReference type="InterPro" id="IPR007197">
    <property type="entry name" value="rSAM"/>
</dbReference>
<evidence type="ECO:0000313" key="20">
    <source>
        <dbReference type="Proteomes" id="UP000032266"/>
    </source>
</evidence>
<dbReference type="PROSITE" id="PS51918">
    <property type="entry name" value="RADICAL_SAM"/>
    <property type="match status" value="1"/>
</dbReference>
<feature type="binding site" evidence="16">
    <location>
        <position position="177"/>
    </location>
    <ligand>
        <name>S-adenosyl-L-methionine</name>
        <dbReference type="ChEBI" id="CHEBI:59789"/>
        <label>2</label>
    </ligand>
</feature>
<evidence type="ECO:0000256" key="14">
    <source>
        <dbReference type="ARBA" id="ARBA00048321"/>
    </source>
</evidence>
<dbReference type="Pfam" id="PF06969">
    <property type="entry name" value="HemN_C"/>
    <property type="match status" value="1"/>
</dbReference>
<feature type="binding site" evidence="17">
    <location>
        <position position="72"/>
    </location>
    <ligand>
        <name>[4Fe-4S] cluster</name>
        <dbReference type="ChEBI" id="CHEBI:49883"/>
        <note>4Fe-4S-S-AdoMet</note>
    </ligand>
</feature>
<dbReference type="InterPro" id="IPR010723">
    <property type="entry name" value="HemN_C"/>
</dbReference>
<dbReference type="EC" id="1.3.98.3" evidence="15"/>
<accession>A0A0C5V228</accession>
<keyword evidence="6 15" id="KW-0963">Cytoplasm</keyword>
<evidence type="ECO:0000256" key="3">
    <source>
        <dbReference type="ARBA" id="ARBA00005493"/>
    </source>
</evidence>
<dbReference type="Gene3D" id="1.10.10.920">
    <property type="match status" value="1"/>
</dbReference>
<keyword evidence="7 15" id="KW-0949">S-adenosyl-L-methionine</keyword>
<evidence type="ECO:0000256" key="8">
    <source>
        <dbReference type="ARBA" id="ARBA00022723"/>
    </source>
</evidence>
<dbReference type="InterPro" id="IPR004558">
    <property type="entry name" value="Coprogen_oxidase_HemN"/>
</dbReference>
<dbReference type="KEGG" id="gsn:YC6258_01547"/>
<dbReference type="InterPro" id="IPR034505">
    <property type="entry name" value="Coproporphyrinogen-III_oxidase"/>
</dbReference>
<keyword evidence="9 15" id="KW-0560">Oxidoreductase</keyword>
<feature type="binding site" evidence="17">
    <location>
        <position position="65"/>
    </location>
    <ligand>
        <name>[4Fe-4S] cluster</name>
        <dbReference type="ChEBI" id="CHEBI:49883"/>
        <note>4Fe-4S-S-AdoMet</note>
    </ligand>
</feature>
<dbReference type="GO" id="GO:0051989">
    <property type="term" value="F:coproporphyrinogen dehydrogenase activity"/>
    <property type="evidence" value="ECO:0007669"/>
    <property type="project" value="UniProtKB-EC"/>
</dbReference>
<evidence type="ECO:0000256" key="7">
    <source>
        <dbReference type="ARBA" id="ARBA00022691"/>
    </source>
</evidence>
<keyword evidence="10 15" id="KW-0408">Iron</keyword>
<dbReference type="CDD" id="cd01335">
    <property type="entry name" value="Radical_SAM"/>
    <property type="match status" value="1"/>
</dbReference>
<evidence type="ECO:0000256" key="10">
    <source>
        <dbReference type="ARBA" id="ARBA00023004"/>
    </source>
</evidence>
<feature type="binding site" evidence="16">
    <location>
        <position position="214"/>
    </location>
    <ligand>
        <name>S-adenosyl-L-methionine</name>
        <dbReference type="ChEBI" id="CHEBI:59789"/>
        <label>2</label>
    </ligand>
</feature>
<reference evidence="19 20" key="1">
    <citation type="submission" date="2014-01" db="EMBL/GenBank/DDBJ databases">
        <title>Full genme sequencing of cellulolytic bacterium Gynuella sunshinyii YC6258T gen. nov., sp. nov.</title>
        <authorList>
            <person name="Khan H."/>
            <person name="Chung E.J."/>
            <person name="Chung Y.R."/>
        </authorList>
    </citation>
    <scope>NUCLEOTIDE SEQUENCE [LARGE SCALE GENOMIC DNA]</scope>
    <source>
        <strain evidence="19 20">YC6258</strain>
    </source>
</reference>
<feature type="binding site" evidence="16">
    <location>
        <begin position="71"/>
        <end position="73"/>
    </location>
    <ligand>
        <name>S-adenosyl-L-methionine</name>
        <dbReference type="ChEBI" id="CHEBI:59789"/>
        <label>2</label>
    </ligand>
</feature>
<dbReference type="SFLD" id="SFLDS00029">
    <property type="entry name" value="Radical_SAM"/>
    <property type="match status" value="1"/>
</dbReference>
<dbReference type="EMBL" id="CP007142">
    <property type="protein sequence ID" value="AJQ93595.1"/>
    <property type="molecule type" value="Genomic_DNA"/>
</dbReference>
<dbReference type="HOGENOM" id="CLU_027579_3_0_6"/>
<evidence type="ECO:0000256" key="6">
    <source>
        <dbReference type="ARBA" id="ARBA00022490"/>
    </source>
</evidence>
<sequence>MTVTNEPKIWDREVILKYNISGPRYTSYPTAVQFEDFDPTRTLEIAQKHKNSHKSLSLYVHVPFCRHICFYCGCNKIATKDPARADAYLDILEKEMQMLAPYFSERPVRQLHWGGGTPTFLSVDQIKRLFLIIKKNFSLLADDLGEYSIEIDPRVTSRDQLVLLRELGFNRISLGVQDFNPDTQVAINRLQSYDMVSEMMHIARQNGFFSVSFDLIYGLPKQTRESFDRTIEQVIALNPDRIAVYNYAHLPERFLPQRRINESELPSPEEKLNILDSCIHALQQAGYVYIGMDHFAKPGDDLVEALNEGTLQRNFQGYSTYGNMDMLGLGVSSISYINQTFVQNYRDIEQYEQVISSGKLASFKGYQLNDDDLIRQRVIQELSCNGRLKFDALDEQFDIDSRAYFADEIRRLAFLADDGLVTVDNHAIQVTKAGRLLLRPICMVFDAYLQKSPTNKNRFSKVL</sequence>
<keyword evidence="11 15" id="KW-0411">Iron-sulfur</keyword>
<dbReference type="SUPFAM" id="SSF102114">
    <property type="entry name" value="Radical SAM enzymes"/>
    <property type="match status" value="1"/>
</dbReference>
<evidence type="ECO:0000256" key="12">
    <source>
        <dbReference type="ARBA" id="ARBA00023244"/>
    </source>
</evidence>
<evidence type="ECO:0000256" key="16">
    <source>
        <dbReference type="PIRSR" id="PIRSR000167-1"/>
    </source>
</evidence>
<dbReference type="NCBIfam" id="TIGR00538">
    <property type="entry name" value="hemN"/>
    <property type="match status" value="1"/>
</dbReference>
<feature type="binding site" evidence="16">
    <location>
        <position position="189"/>
    </location>
    <ligand>
        <name>S-adenosyl-L-methionine</name>
        <dbReference type="ChEBI" id="CHEBI:59789"/>
        <label>2</label>
    </ligand>
</feature>
<dbReference type="AlphaFoldDB" id="A0A0C5V228"/>
<comment type="subcellular location">
    <subcellularLocation>
        <location evidence="1 15">Cytoplasm</location>
    </subcellularLocation>
</comment>
<feature type="binding site" evidence="16">
    <location>
        <position position="248"/>
    </location>
    <ligand>
        <name>S-adenosyl-L-methionine</name>
        <dbReference type="ChEBI" id="CHEBI:59789"/>
        <label>2</label>
    </ligand>
</feature>
<proteinExistence type="inferred from homology"/>
<dbReference type="InterPro" id="IPR058240">
    <property type="entry name" value="rSAM_sf"/>
</dbReference>
<dbReference type="GO" id="GO:0006782">
    <property type="term" value="P:protoporphyrinogen IX biosynthetic process"/>
    <property type="evidence" value="ECO:0007669"/>
    <property type="project" value="UniProtKB-UniPathway"/>
</dbReference>
<feature type="binding site" evidence="16">
    <location>
        <position position="115"/>
    </location>
    <ligand>
        <name>S-adenosyl-L-methionine</name>
        <dbReference type="ChEBI" id="CHEBI:59789"/>
        <label>1</label>
    </ligand>
</feature>
<organism evidence="19 20">
    <name type="scientific">Gynuella sunshinyii YC6258</name>
    <dbReference type="NCBI Taxonomy" id="1445510"/>
    <lineage>
        <taxon>Bacteria</taxon>
        <taxon>Pseudomonadati</taxon>
        <taxon>Pseudomonadota</taxon>
        <taxon>Gammaproteobacteria</taxon>
        <taxon>Oceanospirillales</taxon>
        <taxon>Saccharospirillaceae</taxon>
        <taxon>Gynuella</taxon>
    </lineage>
</organism>
<evidence type="ECO:0000259" key="18">
    <source>
        <dbReference type="PROSITE" id="PS51918"/>
    </source>
</evidence>
<feature type="binding site" evidence="16">
    <location>
        <begin position="116"/>
        <end position="117"/>
    </location>
    <ligand>
        <name>S-adenosyl-L-methionine</name>
        <dbReference type="ChEBI" id="CHEBI:59789"/>
        <label>2</label>
    </ligand>
</feature>
<dbReference type="GO" id="GO:0046872">
    <property type="term" value="F:metal ion binding"/>
    <property type="evidence" value="ECO:0007669"/>
    <property type="project" value="UniProtKB-KW"/>
</dbReference>
<dbReference type="Gene3D" id="3.20.20.70">
    <property type="entry name" value="Aldolase class I"/>
    <property type="match status" value="1"/>
</dbReference>
<dbReference type="SFLD" id="SFLDG01065">
    <property type="entry name" value="anaerobic_coproporphyrinogen-I"/>
    <property type="match status" value="1"/>
</dbReference>
<comment type="catalytic activity">
    <reaction evidence="14 15">
        <text>coproporphyrinogen III + 2 S-adenosyl-L-methionine = protoporphyrinogen IX + 2 5'-deoxyadenosine + 2 L-methionine + 2 CO2</text>
        <dbReference type="Rhea" id="RHEA:15425"/>
        <dbReference type="ChEBI" id="CHEBI:16526"/>
        <dbReference type="ChEBI" id="CHEBI:17319"/>
        <dbReference type="ChEBI" id="CHEBI:57307"/>
        <dbReference type="ChEBI" id="CHEBI:57309"/>
        <dbReference type="ChEBI" id="CHEBI:57844"/>
        <dbReference type="ChEBI" id="CHEBI:59789"/>
        <dbReference type="EC" id="1.3.98.3"/>
    </reaction>
</comment>
<dbReference type="InterPro" id="IPR006638">
    <property type="entry name" value="Elp3/MiaA/NifB-like_rSAM"/>
</dbReference>
<comment type="subunit">
    <text evidence="4">Monomer.</text>
</comment>
<feature type="binding site" evidence="17">
    <location>
        <position position="69"/>
    </location>
    <ligand>
        <name>[4Fe-4S] cluster</name>
        <dbReference type="ChEBI" id="CHEBI:49883"/>
        <note>4Fe-4S-S-AdoMet</note>
    </ligand>
</feature>
<evidence type="ECO:0000256" key="11">
    <source>
        <dbReference type="ARBA" id="ARBA00023014"/>
    </source>
</evidence>
<dbReference type="PANTHER" id="PTHR13932:SF6">
    <property type="entry name" value="OXYGEN-INDEPENDENT COPROPORPHYRINOGEN III OXIDASE"/>
    <property type="match status" value="1"/>
</dbReference>
<dbReference type="GO" id="GO:0051539">
    <property type="term" value="F:4 iron, 4 sulfur cluster binding"/>
    <property type="evidence" value="ECO:0007669"/>
    <property type="project" value="UniProtKB-KW"/>
</dbReference>
<dbReference type="STRING" id="1445510.YC6258_01547"/>
<evidence type="ECO:0000256" key="4">
    <source>
        <dbReference type="ARBA" id="ARBA00011245"/>
    </source>
</evidence>
<evidence type="ECO:0000256" key="5">
    <source>
        <dbReference type="ARBA" id="ARBA00022485"/>
    </source>
</evidence>
<dbReference type="SMART" id="SM00729">
    <property type="entry name" value="Elp3"/>
    <property type="match status" value="1"/>
</dbReference>
<dbReference type="PIRSF" id="PIRSF000167">
    <property type="entry name" value="HemN"/>
    <property type="match status" value="1"/>
</dbReference>
<evidence type="ECO:0000256" key="15">
    <source>
        <dbReference type="PIRNR" id="PIRNR000167"/>
    </source>
</evidence>
<dbReference type="FunFam" id="3.80.30.20:FF:000012">
    <property type="entry name" value="Coproporphyrinogen-III oxidase"/>
    <property type="match status" value="1"/>
</dbReference>
<comment type="pathway">
    <text evidence="2 15">Porphyrin-containing compound metabolism; protoporphyrin-IX biosynthesis; protoporphyrinogen-IX from coproporphyrinogen-III (AdoMet route): step 1/1.</text>
</comment>
<keyword evidence="8 15" id="KW-0479">Metal-binding</keyword>
<keyword evidence="20" id="KW-1185">Reference proteome</keyword>
<dbReference type="Proteomes" id="UP000032266">
    <property type="component" value="Chromosome"/>
</dbReference>
<evidence type="ECO:0000256" key="17">
    <source>
        <dbReference type="PIRSR" id="PIRSR000167-2"/>
    </source>
</evidence>
<evidence type="ECO:0000313" key="19">
    <source>
        <dbReference type="EMBL" id="AJQ93595.1"/>
    </source>
</evidence>
<dbReference type="GO" id="GO:0005737">
    <property type="term" value="C:cytoplasm"/>
    <property type="evidence" value="ECO:0007669"/>
    <property type="project" value="UniProtKB-SubCell"/>
</dbReference>
<feature type="domain" description="Radical SAM core" evidence="18">
    <location>
        <begin position="50"/>
        <end position="285"/>
    </location>
</feature>
<dbReference type="RefSeq" id="WP_044616341.1">
    <property type="nucleotide sequence ID" value="NZ_CP007142.1"/>
</dbReference>
<evidence type="ECO:0000256" key="2">
    <source>
        <dbReference type="ARBA" id="ARBA00004785"/>
    </source>
</evidence>
<evidence type="ECO:0000256" key="13">
    <source>
        <dbReference type="ARBA" id="ARBA00024295"/>
    </source>
</evidence>
<dbReference type="FunFam" id="1.10.10.920:FF:000001">
    <property type="entry name" value="Coproporphyrinogen-III oxidase"/>
    <property type="match status" value="1"/>
</dbReference>
<evidence type="ECO:0000256" key="9">
    <source>
        <dbReference type="ARBA" id="ARBA00023002"/>
    </source>
</evidence>
<dbReference type="GO" id="GO:0004109">
    <property type="term" value="F:coproporphyrinogen oxidase activity"/>
    <property type="evidence" value="ECO:0007669"/>
    <property type="project" value="InterPro"/>
</dbReference>
<comment type="function">
    <text evidence="13">Involved in the heme biosynthesis. Catalyzes the anaerobic oxidative decarboxylation of propionate groups of rings A and B of coproporphyrinogen III to yield the vinyl groups in protoporphyrinogen IX.</text>
</comment>
<dbReference type="PATRIC" id="fig|1445510.3.peg.1513"/>
<dbReference type="InterPro" id="IPR013785">
    <property type="entry name" value="Aldolase_TIM"/>
</dbReference>
<keyword evidence="5 15" id="KW-0004">4Fe-4S</keyword>
<dbReference type="Pfam" id="PF04055">
    <property type="entry name" value="Radical_SAM"/>
    <property type="match status" value="1"/>
</dbReference>
<dbReference type="OrthoDB" id="9808022at2"/>
<comment type="cofactor">
    <cofactor evidence="15 17">
        <name>[4Fe-4S] cluster</name>
        <dbReference type="ChEBI" id="CHEBI:49883"/>
    </cofactor>
    <text evidence="15 17">Binds 1 [4Fe-4S] cluster. The cluster is coordinated with 3 cysteines and an exchangeable S-adenosyl-L-methionine.</text>
</comment>
<feature type="binding site" evidence="16">
    <location>
        <position position="150"/>
    </location>
    <ligand>
        <name>S-adenosyl-L-methionine</name>
        <dbReference type="ChEBI" id="CHEBI:59789"/>
        <label>1</label>
    </ligand>
</feature>
<dbReference type="UniPathway" id="UPA00251">
    <property type="reaction ID" value="UER00323"/>
</dbReference>
<name>A0A0C5V228_9GAMM</name>
<protein>
    <recommendedName>
        <fullName evidence="15">Coproporphyrinogen-III oxidase</fullName>
        <ecNumber evidence="15">1.3.98.3</ecNumber>
    </recommendedName>
</protein>